<accession>A0A2A2LIW0</accession>
<name>A0A2A2LIW0_9BILA</name>
<sequence length="109" mass="12435">MSGIVDVVHKIAQQIPMTNEAIRELQVEQQQLQRKIHDLERTNEQLMQNFANSLTPVNRNCKEADSEGELANIIMLEKPDVKWSDVAGFEMAKKSLKRAVNMVVFSLVK</sequence>
<evidence type="ECO:0000313" key="3">
    <source>
        <dbReference type="Proteomes" id="UP000218231"/>
    </source>
</evidence>
<comment type="caution">
    <text evidence="2">The sequence shown here is derived from an EMBL/GenBank/DDBJ whole genome shotgun (WGS) entry which is preliminary data.</text>
</comment>
<keyword evidence="3" id="KW-1185">Reference proteome</keyword>
<dbReference type="OrthoDB" id="29072at2759"/>
<evidence type="ECO:0000313" key="2">
    <source>
        <dbReference type="EMBL" id="PAV86183.1"/>
    </source>
</evidence>
<dbReference type="AlphaFoldDB" id="A0A2A2LIW0"/>
<reference evidence="2 3" key="1">
    <citation type="journal article" date="2017" name="Curr. Biol.">
        <title>Genome architecture and evolution of a unichromosomal asexual nematode.</title>
        <authorList>
            <person name="Fradin H."/>
            <person name="Zegar C."/>
            <person name="Gutwein M."/>
            <person name="Lucas J."/>
            <person name="Kovtun M."/>
            <person name="Corcoran D."/>
            <person name="Baugh L.R."/>
            <person name="Kiontke K."/>
            <person name="Gunsalus K."/>
            <person name="Fitch D.H."/>
            <person name="Piano F."/>
        </authorList>
    </citation>
    <scope>NUCLEOTIDE SEQUENCE [LARGE SCALE GENOMIC DNA]</scope>
    <source>
        <strain evidence="2">PF1309</strain>
    </source>
</reference>
<organism evidence="2 3">
    <name type="scientific">Diploscapter pachys</name>
    <dbReference type="NCBI Taxonomy" id="2018661"/>
    <lineage>
        <taxon>Eukaryota</taxon>
        <taxon>Metazoa</taxon>
        <taxon>Ecdysozoa</taxon>
        <taxon>Nematoda</taxon>
        <taxon>Chromadorea</taxon>
        <taxon>Rhabditida</taxon>
        <taxon>Rhabditina</taxon>
        <taxon>Rhabditomorpha</taxon>
        <taxon>Rhabditoidea</taxon>
        <taxon>Rhabditidae</taxon>
        <taxon>Diploscapter</taxon>
    </lineage>
</organism>
<dbReference type="EMBL" id="LIAE01006697">
    <property type="protein sequence ID" value="PAV86183.1"/>
    <property type="molecule type" value="Genomic_DNA"/>
</dbReference>
<proteinExistence type="predicted"/>
<keyword evidence="1" id="KW-0175">Coiled coil</keyword>
<dbReference type="Proteomes" id="UP000218231">
    <property type="component" value="Unassembled WGS sequence"/>
</dbReference>
<feature type="coiled-coil region" evidence="1">
    <location>
        <begin position="15"/>
        <end position="49"/>
    </location>
</feature>
<protein>
    <submittedName>
        <fullName evidence="2">Uncharacterized protein</fullName>
    </submittedName>
</protein>
<gene>
    <name evidence="2" type="ORF">WR25_05334</name>
</gene>
<evidence type="ECO:0000256" key="1">
    <source>
        <dbReference type="SAM" id="Coils"/>
    </source>
</evidence>